<dbReference type="EMBL" id="JAINUG010000120">
    <property type="protein sequence ID" value="KAJ8395038.1"/>
    <property type="molecule type" value="Genomic_DNA"/>
</dbReference>
<evidence type="ECO:0000313" key="1">
    <source>
        <dbReference type="EMBL" id="KAJ8395038.1"/>
    </source>
</evidence>
<reference evidence="1" key="1">
    <citation type="journal article" date="2023" name="Science">
        <title>Genome structures resolve the early diversification of teleost fishes.</title>
        <authorList>
            <person name="Parey E."/>
            <person name="Louis A."/>
            <person name="Montfort J."/>
            <person name="Bouchez O."/>
            <person name="Roques C."/>
            <person name="Iampietro C."/>
            <person name="Lluch J."/>
            <person name="Castinel A."/>
            <person name="Donnadieu C."/>
            <person name="Desvignes T."/>
            <person name="Floi Bucao C."/>
            <person name="Jouanno E."/>
            <person name="Wen M."/>
            <person name="Mejri S."/>
            <person name="Dirks R."/>
            <person name="Jansen H."/>
            <person name="Henkel C."/>
            <person name="Chen W.J."/>
            <person name="Zahm M."/>
            <person name="Cabau C."/>
            <person name="Klopp C."/>
            <person name="Thompson A.W."/>
            <person name="Robinson-Rechavi M."/>
            <person name="Braasch I."/>
            <person name="Lecointre G."/>
            <person name="Bobe J."/>
            <person name="Postlethwait J.H."/>
            <person name="Berthelot C."/>
            <person name="Roest Crollius H."/>
            <person name="Guiguen Y."/>
        </authorList>
    </citation>
    <scope>NUCLEOTIDE SEQUENCE</scope>
    <source>
        <strain evidence="1">NC1722</strain>
    </source>
</reference>
<dbReference type="AlphaFoldDB" id="A0AAD7WFL9"/>
<evidence type="ECO:0000313" key="2">
    <source>
        <dbReference type="Proteomes" id="UP001221898"/>
    </source>
</evidence>
<dbReference type="Proteomes" id="UP001221898">
    <property type="component" value="Unassembled WGS sequence"/>
</dbReference>
<keyword evidence="2" id="KW-1185">Reference proteome</keyword>
<sequence length="109" mass="12255">MAQSFIQPHLRKVNGSPLAKGLCIEHQVHAQTPQRSLQRGDHKATLVFVWNGIMEDYGARSRPRTGRAGLFHPVETKELALTGLGSSQRRAGWWMRLQQAFLLQPSPQS</sequence>
<name>A0AAD7WFL9_9TELE</name>
<protein>
    <submittedName>
        <fullName evidence="1">Uncharacterized protein</fullName>
    </submittedName>
</protein>
<gene>
    <name evidence="1" type="ORF">AAFF_G00039890</name>
</gene>
<organism evidence="1 2">
    <name type="scientific">Aldrovandia affinis</name>
    <dbReference type="NCBI Taxonomy" id="143900"/>
    <lineage>
        <taxon>Eukaryota</taxon>
        <taxon>Metazoa</taxon>
        <taxon>Chordata</taxon>
        <taxon>Craniata</taxon>
        <taxon>Vertebrata</taxon>
        <taxon>Euteleostomi</taxon>
        <taxon>Actinopterygii</taxon>
        <taxon>Neopterygii</taxon>
        <taxon>Teleostei</taxon>
        <taxon>Notacanthiformes</taxon>
        <taxon>Halosauridae</taxon>
        <taxon>Aldrovandia</taxon>
    </lineage>
</organism>
<accession>A0AAD7WFL9</accession>
<comment type="caution">
    <text evidence="1">The sequence shown here is derived from an EMBL/GenBank/DDBJ whole genome shotgun (WGS) entry which is preliminary data.</text>
</comment>
<proteinExistence type="predicted"/>